<reference evidence="2 3" key="1">
    <citation type="submission" date="2021-06" db="EMBL/GenBank/DDBJ databases">
        <authorList>
            <person name="Palmer J.M."/>
        </authorList>
    </citation>
    <scope>NUCLEOTIDE SEQUENCE [LARGE SCALE GENOMIC DNA]</scope>
    <source>
        <strain evidence="2 3">CL_MEX2019</strain>
        <tissue evidence="2">Muscle</tissue>
    </source>
</reference>
<keyword evidence="1" id="KW-1133">Transmembrane helix</keyword>
<evidence type="ECO:0000313" key="2">
    <source>
        <dbReference type="EMBL" id="MED6264001.1"/>
    </source>
</evidence>
<dbReference type="Proteomes" id="UP001352852">
    <property type="component" value="Unassembled WGS sequence"/>
</dbReference>
<feature type="transmembrane region" description="Helical" evidence="1">
    <location>
        <begin position="119"/>
        <end position="139"/>
    </location>
</feature>
<sequence length="141" mass="15790">MLDLMFLTETLLRAGEVAPCWNFASQIPASSALLGCLGGERSSSIIKACYKCKQSPGVFISFESQLFILGCPVVLIIGIFHPPNYDDLFYFCIFRLLDMFYCSSCPTGHLVISALKQCFKLTLTYLMCCIAPLSMNYVWPR</sequence>
<evidence type="ECO:0000313" key="3">
    <source>
        <dbReference type="Proteomes" id="UP001352852"/>
    </source>
</evidence>
<keyword evidence="3" id="KW-1185">Reference proteome</keyword>
<feature type="transmembrane region" description="Helical" evidence="1">
    <location>
        <begin position="57"/>
        <end position="82"/>
    </location>
</feature>
<comment type="caution">
    <text evidence="2">The sequence shown here is derived from an EMBL/GenBank/DDBJ whole genome shotgun (WGS) entry which is preliminary data.</text>
</comment>
<evidence type="ECO:0000256" key="1">
    <source>
        <dbReference type="SAM" id="Phobius"/>
    </source>
</evidence>
<name>A0ABU7CPF8_9TELE</name>
<keyword evidence="1" id="KW-0472">Membrane</keyword>
<dbReference type="EMBL" id="JAHUTJ010000646">
    <property type="protein sequence ID" value="MED6264001.1"/>
    <property type="molecule type" value="Genomic_DNA"/>
</dbReference>
<proteinExistence type="predicted"/>
<accession>A0ABU7CPF8</accession>
<gene>
    <name evidence="2" type="ORF">CHARACLAT_010224</name>
</gene>
<organism evidence="2 3">
    <name type="scientific">Characodon lateralis</name>
    <dbReference type="NCBI Taxonomy" id="208331"/>
    <lineage>
        <taxon>Eukaryota</taxon>
        <taxon>Metazoa</taxon>
        <taxon>Chordata</taxon>
        <taxon>Craniata</taxon>
        <taxon>Vertebrata</taxon>
        <taxon>Euteleostomi</taxon>
        <taxon>Actinopterygii</taxon>
        <taxon>Neopterygii</taxon>
        <taxon>Teleostei</taxon>
        <taxon>Neoteleostei</taxon>
        <taxon>Acanthomorphata</taxon>
        <taxon>Ovalentaria</taxon>
        <taxon>Atherinomorphae</taxon>
        <taxon>Cyprinodontiformes</taxon>
        <taxon>Goodeidae</taxon>
        <taxon>Characodon</taxon>
    </lineage>
</organism>
<keyword evidence="1" id="KW-0812">Transmembrane</keyword>
<protein>
    <submittedName>
        <fullName evidence="2">Uncharacterized protein</fullName>
    </submittedName>
</protein>